<keyword evidence="1" id="KW-0472">Membrane</keyword>
<dbReference type="PANTHER" id="PTHR40940">
    <property type="entry name" value="PROTEIN BATD-RELATED"/>
    <property type="match status" value="1"/>
</dbReference>
<evidence type="ECO:0000313" key="3">
    <source>
        <dbReference type="EMBL" id="XCD17798.1"/>
    </source>
</evidence>
<sequence>MKLKRLCINIAIALLSITSSFTAMALNVTASVTKTNVSKDEVIQLKIVADEKLDGSKVNFDTLSDDFFMGRPSFSSSVNILNGTRRDSSVWTIAIAPQRLGTLTIPSFDIDGVTTAPITLTVTMDDQTPTADELIEVRTQIGKAELYPKESTTLDVRIIVKVDPRMLQNPSLSDPIASDLDITAMGEPKQYQAVLDGVEVLIVDQSYRVTATQSGDYTIVAPTLRGGVLYSSQRGGSTKILNLDSKAPEVNVSVLPVPENYNGIWLPTPSLKASQTWMLDNGESINSDSVSVETGDALTRTLSVTAQGGSAEQMPELNIRNPKAFRVYPEKPSFTENADGSVTMTLKQVLIAKSPQVATLPAVDIQWWDTKSKQAATTTLHSLEVEIAANEDNTAAMPTSSTPPPTEIVVQDSGFWPWLTALFAALWLAFMGLWIREKRHSTLPSEKSSDKRQTSKNKFIQAVHASDAIAAHTQFEKWCKEESLSTASISAIKQELELMSASALGHQSSEWDKRHLLELIESMRIETHPNEALAKL</sequence>
<dbReference type="EMBL" id="CP115921">
    <property type="protein sequence ID" value="XCD17798.1"/>
    <property type="molecule type" value="Genomic_DNA"/>
</dbReference>
<dbReference type="KEGG" id="vck:PG915_21150"/>
<organism evidence="3">
    <name type="scientific">Vibrio chaetopteri</name>
    <dbReference type="NCBI Taxonomy" id="3016528"/>
    <lineage>
        <taxon>Bacteria</taxon>
        <taxon>Pseudomonadati</taxon>
        <taxon>Pseudomonadota</taxon>
        <taxon>Gammaproteobacteria</taxon>
        <taxon>Vibrionales</taxon>
        <taxon>Vibrionaceae</taxon>
        <taxon>Vibrio</taxon>
    </lineage>
</organism>
<feature type="chain" id="PRO_5044020548" evidence="2">
    <location>
        <begin position="26"/>
        <end position="536"/>
    </location>
</feature>
<keyword evidence="1" id="KW-1133">Transmembrane helix</keyword>
<keyword evidence="2" id="KW-0732">Signal</keyword>
<gene>
    <name evidence="3" type="ORF">PG915_21150</name>
</gene>
<evidence type="ECO:0000256" key="2">
    <source>
        <dbReference type="SAM" id="SignalP"/>
    </source>
</evidence>
<protein>
    <submittedName>
        <fullName evidence="3">BatD family protein</fullName>
    </submittedName>
</protein>
<reference evidence="3" key="1">
    <citation type="submission" date="2023-01" db="EMBL/GenBank/DDBJ databases">
        <title>Vibrio sp. CB1-14 genome sequencing.</title>
        <authorList>
            <person name="Otstavnykh N."/>
            <person name="Isaeva M."/>
            <person name="Meleshko D."/>
        </authorList>
    </citation>
    <scope>NUCLEOTIDE SEQUENCE</scope>
    <source>
        <strain evidence="3">CB1-14</strain>
    </source>
</reference>
<proteinExistence type="predicted"/>
<evidence type="ECO:0000256" key="1">
    <source>
        <dbReference type="SAM" id="Phobius"/>
    </source>
</evidence>
<accession>A0AAU8BQ93</accession>
<dbReference type="PANTHER" id="PTHR40940:SF1">
    <property type="entry name" value="PROTEIN BATD"/>
    <property type="match status" value="1"/>
</dbReference>
<dbReference type="AlphaFoldDB" id="A0AAU8BQ93"/>
<feature type="signal peptide" evidence="2">
    <location>
        <begin position="1"/>
        <end position="25"/>
    </location>
</feature>
<keyword evidence="1" id="KW-0812">Transmembrane</keyword>
<dbReference type="Pfam" id="PF13584">
    <property type="entry name" value="BatD"/>
    <property type="match status" value="1"/>
</dbReference>
<feature type="transmembrane region" description="Helical" evidence="1">
    <location>
        <begin position="415"/>
        <end position="435"/>
    </location>
</feature>
<dbReference type="InterPro" id="IPR025738">
    <property type="entry name" value="BatD"/>
</dbReference>
<dbReference type="RefSeq" id="WP_353498972.1">
    <property type="nucleotide sequence ID" value="NZ_CP115921.1"/>
</dbReference>
<name>A0AAU8BQ93_9VIBR</name>